<keyword evidence="1" id="KW-1133">Transmembrane helix</keyword>
<sequence length="80" mass="8667">METMSLNIPRYPMLRFVARHGRNLMLAVAVMLAVVGLAIGWQAASVIFASAAVILSVVVFVIGRALVEMVELIADMLLPK</sequence>
<comment type="caution">
    <text evidence="2">The sequence shown here is derived from an EMBL/GenBank/DDBJ whole genome shotgun (WGS) entry which is preliminary data.</text>
</comment>
<gene>
    <name evidence="2" type="ORF">CR155_11030</name>
</gene>
<dbReference type="RefSeq" id="WP_102070073.1">
    <property type="nucleotide sequence ID" value="NZ_PDNV01000006.1"/>
</dbReference>
<dbReference type="Proteomes" id="UP000234328">
    <property type="component" value="Unassembled WGS sequence"/>
</dbReference>
<keyword evidence="3" id="KW-1185">Reference proteome</keyword>
<accession>A0A2N4UG41</accession>
<protein>
    <submittedName>
        <fullName evidence="2">Uncharacterized protein</fullName>
    </submittedName>
</protein>
<evidence type="ECO:0000256" key="1">
    <source>
        <dbReference type="SAM" id="Phobius"/>
    </source>
</evidence>
<keyword evidence="1" id="KW-0812">Transmembrane</keyword>
<keyword evidence="1" id="KW-0472">Membrane</keyword>
<proteinExistence type="predicted"/>
<organism evidence="2 3">
    <name type="scientific">Pollutimonas nitritireducens</name>
    <dbReference type="NCBI Taxonomy" id="2045209"/>
    <lineage>
        <taxon>Bacteria</taxon>
        <taxon>Pseudomonadati</taxon>
        <taxon>Pseudomonadota</taxon>
        <taxon>Betaproteobacteria</taxon>
        <taxon>Burkholderiales</taxon>
        <taxon>Alcaligenaceae</taxon>
        <taxon>Pollutimonas</taxon>
    </lineage>
</organism>
<evidence type="ECO:0000313" key="2">
    <source>
        <dbReference type="EMBL" id="PLC53955.1"/>
    </source>
</evidence>
<dbReference type="EMBL" id="PDNV01000006">
    <property type="protein sequence ID" value="PLC53955.1"/>
    <property type="molecule type" value="Genomic_DNA"/>
</dbReference>
<evidence type="ECO:0000313" key="3">
    <source>
        <dbReference type="Proteomes" id="UP000234328"/>
    </source>
</evidence>
<reference evidence="2 3" key="1">
    <citation type="submission" date="2017-10" db="EMBL/GenBank/DDBJ databases">
        <title>Two draft genome sequences of Pusillimonas sp. strains isolated from a nitrate- and radionuclide-contaminated groundwater in Russia.</title>
        <authorList>
            <person name="Grouzdev D.S."/>
            <person name="Tourova T.P."/>
            <person name="Goeva M.A."/>
            <person name="Babich T.L."/>
            <person name="Sokolova D.S."/>
            <person name="Abdullin R."/>
            <person name="Poltaraus A.B."/>
            <person name="Toshchakov S.V."/>
            <person name="Nazina T.N."/>
        </authorList>
    </citation>
    <scope>NUCLEOTIDE SEQUENCE [LARGE SCALE GENOMIC DNA]</scope>
    <source>
        <strain evidence="2 3">JR1/69-2-13</strain>
    </source>
</reference>
<dbReference type="AlphaFoldDB" id="A0A2N4UG41"/>
<feature type="transmembrane region" description="Helical" evidence="1">
    <location>
        <begin position="21"/>
        <end position="41"/>
    </location>
</feature>
<feature type="transmembrane region" description="Helical" evidence="1">
    <location>
        <begin position="47"/>
        <end position="67"/>
    </location>
</feature>
<name>A0A2N4UG41_9BURK</name>